<accession>A0A367PM35</accession>
<evidence type="ECO:0000259" key="9">
    <source>
        <dbReference type="Pfam" id="PF05957"/>
    </source>
</evidence>
<feature type="domain" description="DUF883" evidence="10">
    <location>
        <begin position="77"/>
        <end position="104"/>
    </location>
</feature>
<evidence type="ECO:0000259" key="10">
    <source>
        <dbReference type="Pfam" id="PF19029"/>
    </source>
</evidence>
<dbReference type="RefSeq" id="WP_114132084.1">
    <property type="nucleotide sequence ID" value="NZ_CP068436.1"/>
</dbReference>
<dbReference type="PANTHER" id="PTHR35893">
    <property type="entry name" value="INNER MEMBRANE PROTEIN-RELATED"/>
    <property type="match status" value="1"/>
</dbReference>
<proteinExistence type="inferred from homology"/>
<evidence type="ECO:0000256" key="8">
    <source>
        <dbReference type="SAM" id="Phobius"/>
    </source>
</evidence>
<dbReference type="Pfam" id="PF19029">
    <property type="entry name" value="DUF883_C"/>
    <property type="match status" value="1"/>
</dbReference>
<evidence type="ECO:0000256" key="2">
    <source>
        <dbReference type="ARBA" id="ARBA00010423"/>
    </source>
</evidence>
<evidence type="ECO:0000256" key="1">
    <source>
        <dbReference type="ARBA" id="ARBA00004377"/>
    </source>
</evidence>
<evidence type="ECO:0000313" key="11">
    <source>
        <dbReference type="EMBL" id="RCJ08277.1"/>
    </source>
</evidence>
<name>A0A367PM35_CUPNE</name>
<evidence type="ECO:0000256" key="7">
    <source>
        <dbReference type="ARBA" id="ARBA00023136"/>
    </source>
</evidence>
<gene>
    <name evidence="11" type="ORF">DDK22_11595</name>
</gene>
<keyword evidence="6 8" id="KW-1133">Transmembrane helix</keyword>
<evidence type="ECO:0000313" key="12">
    <source>
        <dbReference type="Proteomes" id="UP000253501"/>
    </source>
</evidence>
<feature type="transmembrane region" description="Helical" evidence="8">
    <location>
        <begin position="88"/>
        <end position="107"/>
    </location>
</feature>
<dbReference type="InterPro" id="IPR010279">
    <property type="entry name" value="YqjD/ElaB"/>
</dbReference>
<reference evidence="11 12" key="1">
    <citation type="submission" date="2018-04" db="EMBL/GenBank/DDBJ databases">
        <title>Cupriavidus necator CR12 genome sequencing and assembly.</title>
        <authorList>
            <person name="Ben Fekih I."/>
            <person name="Mazhar H.S."/>
            <person name="Bello S.K."/>
            <person name="Rensing C."/>
        </authorList>
    </citation>
    <scope>NUCLEOTIDE SEQUENCE [LARGE SCALE GENOMIC DNA]</scope>
    <source>
        <strain evidence="11 12">CR12</strain>
    </source>
</reference>
<keyword evidence="5 8" id="KW-0812">Transmembrane</keyword>
<evidence type="ECO:0000256" key="3">
    <source>
        <dbReference type="ARBA" id="ARBA00022475"/>
    </source>
</evidence>
<evidence type="ECO:0000256" key="4">
    <source>
        <dbReference type="ARBA" id="ARBA00022519"/>
    </source>
</evidence>
<keyword evidence="3" id="KW-1003">Cell membrane</keyword>
<dbReference type="InterPro" id="IPR043605">
    <property type="entry name" value="DUF883_C"/>
</dbReference>
<dbReference type="InterPro" id="IPR043604">
    <property type="entry name" value="DUF883_N"/>
</dbReference>
<sequence>MNDTRAALLLHREALARDANTLLADVQALLRDVADEAGMETTQARAQLSARLHTLQGRLAEQRQAARMGVSQWADTTDRYVHAHPWESMGSVAAVAAVAGALVALAVTRR</sequence>
<dbReference type="AlphaFoldDB" id="A0A367PM35"/>
<comment type="subcellular location">
    <subcellularLocation>
        <location evidence="1">Cell inner membrane</location>
        <topology evidence="1">Single-pass membrane protein</topology>
    </subcellularLocation>
</comment>
<comment type="caution">
    <text evidence="11">The sequence shown here is derived from an EMBL/GenBank/DDBJ whole genome shotgun (WGS) entry which is preliminary data.</text>
</comment>
<dbReference type="PANTHER" id="PTHR35893:SF3">
    <property type="entry name" value="INNER MEMBRANE PROTEIN"/>
    <property type="match status" value="1"/>
</dbReference>
<organism evidence="11 12">
    <name type="scientific">Cupriavidus necator</name>
    <name type="common">Alcaligenes eutrophus</name>
    <name type="synonym">Ralstonia eutropha</name>
    <dbReference type="NCBI Taxonomy" id="106590"/>
    <lineage>
        <taxon>Bacteria</taxon>
        <taxon>Pseudomonadati</taxon>
        <taxon>Pseudomonadota</taxon>
        <taxon>Betaproteobacteria</taxon>
        <taxon>Burkholderiales</taxon>
        <taxon>Burkholderiaceae</taxon>
        <taxon>Cupriavidus</taxon>
    </lineage>
</organism>
<dbReference type="GO" id="GO:0005886">
    <property type="term" value="C:plasma membrane"/>
    <property type="evidence" value="ECO:0007669"/>
    <property type="project" value="UniProtKB-SubCell"/>
</dbReference>
<dbReference type="Proteomes" id="UP000253501">
    <property type="component" value="Unassembled WGS sequence"/>
</dbReference>
<evidence type="ECO:0000256" key="6">
    <source>
        <dbReference type="ARBA" id="ARBA00022989"/>
    </source>
</evidence>
<feature type="domain" description="DUF883" evidence="9">
    <location>
        <begin position="13"/>
        <end position="65"/>
    </location>
</feature>
<comment type="similarity">
    <text evidence="2">Belongs to the ElaB/YgaM/YqjD family.</text>
</comment>
<evidence type="ECO:0000256" key="5">
    <source>
        <dbReference type="ARBA" id="ARBA00022692"/>
    </source>
</evidence>
<dbReference type="GO" id="GO:0043022">
    <property type="term" value="F:ribosome binding"/>
    <property type="evidence" value="ECO:0007669"/>
    <property type="project" value="InterPro"/>
</dbReference>
<dbReference type="Pfam" id="PF05957">
    <property type="entry name" value="DUF883"/>
    <property type="match status" value="1"/>
</dbReference>
<protein>
    <submittedName>
        <fullName evidence="11">DUF883 domain-containing protein</fullName>
    </submittedName>
</protein>
<dbReference type="EMBL" id="QDHA01000026">
    <property type="protein sequence ID" value="RCJ08277.1"/>
    <property type="molecule type" value="Genomic_DNA"/>
</dbReference>
<keyword evidence="4" id="KW-0997">Cell inner membrane</keyword>
<keyword evidence="7 8" id="KW-0472">Membrane</keyword>